<dbReference type="EMBL" id="ML995474">
    <property type="protein sequence ID" value="KAF2147387.1"/>
    <property type="molecule type" value="Genomic_DNA"/>
</dbReference>
<dbReference type="GeneID" id="54304500"/>
<dbReference type="RefSeq" id="XP_033403095.1">
    <property type="nucleotide sequence ID" value="XM_033546993.1"/>
</dbReference>
<accession>A0A6A6BWV5</accession>
<protein>
    <submittedName>
        <fullName evidence="1">Uncharacterized protein</fullName>
    </submittedName>
</protein>
<gene>
    <name evidence="1" type="ORF">K452DRAFT_6564</name>
</gene>
<name>A0A6A6BWV5_9PEZI</name>
<dbReference type="AlphaFoldDB" id="A0A6A6BWV5"/>
<proteinExistence type="predicted"/>
<evidence type="ECO:0000313" key="1">
    <source>
        <dbReference type="EMBL" id="KAF2147387.1"/>
    </source>
</evidence>
<keyword evidence="2" id="KW-1185">Reference proteome</keyword>
<reference evidence="1" key="1">
    <citation type="journal article" date="2020" name="Stud. Mycol.">
        <title>101 Dothideomycetes genomes: a test case for predicting lifestyles and emergence of pathogens.</title>
        <authorList>
            <person name="Haridas S."/>
            <person name="Albert R."/>
            <person name="Binder M."/>
            <person name="Bloem J."/>
            <person name="Labutti K."/>
            <person name="Salamov A."/>
            <person name="Andreopoulos B."/>
            <person name="Baker S."/>
            <person name="Barry K."/>
            <person name="Bills G."/>
            <person name="Bluhm B."/>
            <person name="Cannon C."/>
            <person name="Castanera R."/>
            <person name="Culley D."/>
            <person name="Daum C."/>
            <person name="Ezra D."/>
            <person name="Gonzalez J."/>
            <person name="Henrissat B."/>
            <person name="Kuo A."/>
            <person name="Liang C."/>
            <person name="Lipzen A."/>
            <person name="Lutzoni F."/>
            <person name="Magnuson J."/>
            <person name="Mondo S."/>
            <person name="Nolan M."/>
            <person name="Ohm R."/>
            <person name="Pangilinan J."/>
            <person name="Park H.-J."/>
            <person name="Ramirez L."/>
            <person name="Alfaro M."/>
            <person name="Sun H."/>
            <person name="Tritt A."/>
            <person name="Yoshinaga Y."/>
            <person name="Zwiers L.-H."/>
            <person name="Turgeon B."/>
            <person name="Goodwin S."/>
            <person name="Spatafora J."/>
            <person name="Crous P."/>
            <person name="Grigoriev I."/>
        </authorList>
    </citation>
    <scope>NUCLEOTIDE SEQUENCE</scope>
    <source>
        <strain evidence="1">CBS 121167</strain>
    </source>
</reference>
<sequence length="152" mass="16435">MQLPLQDRVIAVLGQQRLAVLSAGLAKAEAGRHDGGCVCVVWCSGLTHGWRCCWNRAASRLPSIKMSSSQAGCVGVTSSVGQDWQEGTSFWRVAIRRDFWHGFLRGTSASDNRGSRVWLVQHRHPLSASAPAAEIRLVSGRLSVLSLLGPMA</sequence>
<evidence type="ECO:0000313" key="2">
    <source>
        <dbReference type="Proteomes" id="UP000799438"/>
    </source>
</evidence>
<organism evidence="1 2">
    <name type="scientific">Aplosporella prunicola CBS 121167</name>
    <dbReference type="NCBI Taxonomy" id="1176127"/>
    <lineage>
        <taxon>Eukaryota</taxon>
        <taxon>Fungi</taxon>
        <taxon>Dikarya</taxon>
        <taxon>Ascomycota</taxon>
        <taxon>Pezizomycotina</taxon>
        <taxon>Dothideomycetes</taxon>
        <taxon>Dothideomycetes incertae sedis</taxon>
        <taxon>Botryosphaeriales</taxon>
        <taxon>Aplosporellaceae</taxon>
        <taxon>Aplosporella</taxon>
    </lineage>
</organism>
<dbReference type="Proteomes" id="UP000799438">
    <property type="component" value="Unassembled WGS sequence"/>
</dbReference>